<dbReference type="EMBL" id="LSGP01000013">
    <property type="protein sequence ID" value="KYZ77231.1"/>
    <property type="molecule type" value="Genomic_DNA"/>
</dbReference>
<accession>A0A154BTI4</accession>
<dbReference type="SUPFAM" id="SSF69786">
    <property type="entry name" value="YggU-like"/>
    <property type="match status" value="1"/>
</dbReference>
<evidence type="ECO:0000256" key="1">
    <source>
        <dbReference type="ARBA" id="ARBA00010364"/>
    </source>
</evidence>
<evidence type="ECO:0000313" key="3">
    <source>
        <dbReference type="EMBL" id="KYZ77231.1"/>
    </source>
</evidence>
<dbReference type="Proteomes" id="UP000076268">
    <property type="component" value="Unassembled WGS sequence"/>
</dbReference>
<reference evidence="3 4" key="1">
    <citation type="submission" date="2016-02" db="EMBL/GenBank/DDBJ databases">
        <title>Anaerosporomusa subterraneum gen. nov., sp. nov., a spore-forming obligate anaerobe isolated from saprolite.</title>
        <authorList>
            <person name="Choi J.K."/>
            <person name="Shah M."/>
            <person name="Yee N."/>
        </authorList>
    </citation>
    <scope>NUCLEOTIDE SEQUENCE [LARGE SCALE GENOMIC DNA]</scope>
    <source>
        <strain evidence="3 4">RU4</strain>
    </source>
</reference>
<comment type="caution">
    <text evidence="3">The sequence shown here is derived from an EMBL/GenBank/DDBJ whole genome shotgun (WGS) entry which is preliminary data.</text>
</comment>
<keyword evidence="4" id="KW-1185">Reference proteome</keyword>
<comment type="similarity">
    <text evidence="1 2">Belongs to the UPF0235 family.</text>
</comment>
<evidence type="ECO:0000313" key="4">
    <source>
        <dbReference type="Proteomes" id="UP000076268"/>
    </source>
</evidence>
<dbReference type="AlphaFoldDB" id="A0A154BTI4"/>
<dbReference type="PANTHER" id="PTHR13420:SF7">
    <property type="entry name" value="UPF0235 PROTEIN C15ORF40"/>
    <property type="match status" value="1"/>
</dbReference>
<organism evidence="3 4">
    <name type="scientific">Anaerosporomusa subterranea</name>
    <dbReference type="NCBI Taxonomy" id="1794912"/>
    <lineage>
        <taxon>Bacteria</taxon>
        <taxon>Bacillati</taxon>
        <taxon>Bacillota</taxon>
        <taxon>Negativicutes</taxon>
        <taxon>Acetonemataceae</taxon>
        <taxon>Anaerosporomusa</taxon>
    </lineage>
</organism>
<dbReference type="Pfam" id="PF02594">
    <property type="entry name" value="DUF167"/>
    <property type="match status" value="1"/>
</dbReference>
<dbReference type="Gene3D" id="3.30.1200.10">
    <property type="entry name" value="YggU-like"/>
    <property type="match status" value="1"/>
</dbReference>
<gene>
    <name evidence="3" type="ORF">AXX12_03610</name>
</gene>
<sequence>MSIKELPDGVVITVKVQPRSSRNRIVKDTSDSIKAYLNAPPVDGAANHACLALLSELLRVPKSNVLLVSGYKSRTKAIKILGVSAKQFLASIEVNVDKN</sequence>
<dbReference type="NCBIfam" id="TIGR00251">
    <property type="entry name" value="DUF167 family protein"/>
    <property type="match status" value="1"/>
</dbReference>
<dbReference type="SMART" id="SM01152">
    <property type="entry name" value="DUF167"/>
    <property type="match status" value="1"/>
</dbReference>
<dbReference type="PANTHER" id="PTHR13420">
    <property type="entry name" value="UPF0235 PROTEIN C15ORF40"/>
    <property type="match status" value="1"/>
</dbReference>
<name>A0A154BTI4_ANASB</name>
<dbReference type="STRING" id="1794912.AXX12_03610"/>
<protein>
    <recommendedName>
        <fullName evidence="2">UPF0235 protein AXX12_03610</fullName>
    </recommendedName>
</protein>
<dbReference type="HAMAP" id="MF_00634">
    <property type="entry name" value="UPF0235"/>
    <property type="match status" value="1"/>
</dbReference>
<dbReference type="InterPro" id="IPR036591">
    <property type="entry name" value="YggU-like_sf"/>
</dbReference>
<dbReference type="GO" id="GO:0005737">
    <property type="term" value="C:cytoplasm"/>
    <property type="evidence" value="ECO:0007669"/>
    <property type="project" value="TreeGrafter"/>
</dbReference>
<dbReference type="InterPro" id="IPR003746">
    <property type="entry name" value="DUF167"/>
</dbReference>
<evidence type="ECO:0000256" key="2">
    <source>
        <dbReference type="HAMAP-Rule" id="MF_00634"/>
    </source>
</evidence>
<proteinExistence type="inferred from homology"/>
<dbReference type="OrthoDB" id="9800587at2"/>
<dbReference type="RefSeq" id="WP_066239194.1">
    <property type="nucleotide sequence ID" value="NZ_LSGP01000013.1"/>
</dbReference>